<dbReference type="Pfam" id="PF00501">
    <property type="entry name" value="AMP-binding"/>
    <property type="match status" value="2"/>
</dbReference>
<accession>L0K5G0</accession>
<keyword evidence="6" id="KW-1185">Reference proteome</keyword>
<dbReference type="Proteomes" id="UP000010880">
    <property type="component" value="Chromosome"/>
</dbReference>
<evidence type="ECO:0000259" key="3">
    <source>
        <dbReference type="Pfam" id="PF00501"/>
    </source>
</evidence>
<feature type="domain" description="AMP-binding enzyme C-terminal" evidence="4">
    <location>
        <begin position="358"/>
        <end position="429"/>
    </location>
</feature>
<dbReference type="SUPFAM" id="SSF56801">
    <property type="entry name" value="Acetyl-CoA synthetase-like"/>
    <property type="match status" value="1"/>
</dbReference>
<dbReference type="KEGG" id="hhl:Halha_0239"/>
<dbReference type="PANTHER" id="PTHR43201:SF5">
    <property type="entry name" value="MEDIUM-CHAIN ACYL-COA LIGASE ACSF2, MITOCHONDRIAL"/>
    <property type="match status" value="1"/>
</dbReference>
<dbReference type="RefSeq" id="WP_015325977.1">
    <property type="nucleotide sequence ID" value="NC_019978.1"/>
</dbReference>
<evidence type="ECO:0000313" key="5">
    <source>
        <dbReference type="EMBL" id="AGB40251.1"/>
    </source>
</evidence>
<dbReference type="InterPro" id="IPR000873">
    <property type="entry name" value="AMP-dep_synth/lig_dom"/>
</dbReference>
<dbReference type="Gene3D" id="3.30.300.30">
    <property type="match status" value="1"/>
</dbReference>
<proteinExistence type="inferred from homology"/>
<evidence type="ECO:0000256" key="2">
    <source>
        <dbReference type="ARBA" id="ARBA00022598"/>
    </source>
</evidence>
<reference evidence="6" key="1">
    <citation type="submission" date="2012-02" db="EMBL/GenBank/DDBJ databases">
        <title>The complete genome of Halobacteroides halobius DSM 5150.</title>
        <authorList>
            <person name="Lucas S."/>
            <person name="Copeland A."/>
            <person name="Lapidus A."/>
            <person name="Glavina del Rio T."/>
            <person name="Dalin E."/>
            <person name="Tice H."/>
            <person name="Bruce D."/>
            <person name="Goodwin L."/>
            <person name="Pitluck S."/>
            <person name="Peters L."/>
            <person name="Mikhailova N."/>
            <person name="Gu W."/>
            <person name="Kyrpides N."/>
            <person name="Mavromatis K."/>
            <person name="Ivanova N."/>
            <person name="Brettin T."/>
            <person name="Detter J.C."/>
            <person name="Han C."/>
            <person name="Larimer F."/>
            <person name="Land M."/>
            <person name="Hauser L."/>
            <person name="Markowitz V."/>
            <person name="Cheng J.-F."/>
            <person name="Hugenholtz P."/>
            <person name="Woyke T."/>
            <person name="Wu D."/>
            <person name="Tindall B."/>
            <person name="Pomrenke H."/>
            <person name="Brambilla E."/>
            <person name="Klenk H.-P."/>
            <person name="Eisen J.A."/>
        </authorList>
    </citation>
    <scope>NUCLEOTIDE SEQUENCE [LARGE SCALE GENOMIC DNA]</scope>
    <source>
        <strain evidence="6">ATCC 35273 / DSM 5150 / MD-1</strain>
    </source>
</reference>
<dbReference type="Gene3D" id="3.40.50.12780">
    <property type="entry name" value="N-terminal domain of ligase-like"/>
    <property type="match status" value="1"/>
</dbReference>
<comment type="similarity">
    <text evidence="1">Belongs to the ATP-dependent AMP-binding enzyme family.</text>
</comment>
<dbReference type="GO" id="GO:0031956">
    <property type="term" value="F:medium-chain fatty acid-CoA ligase activity"/>
    <property type="evidence" value="ECO:0007669"/>
    <property type="project" value="TreeGrafter"/>
</dbReference>
<gene>
    <name evidence="5" type="ordered locus">Halha_0239</name>
</gene>
<dbReference type="OrthoDB" id="9757771at2"/>
<feature type="domain" description="AMP-dependent synthetase/ligase" evidence="3">
    <location>
        <begin position="129"/>
        <end position="297"/>
    </location>
</feature>
<dbReference type="InterPro" id="IPR045851">
    <property type="entry name" value="AMP-bd_C_sf"/>
</dbReference>
<dbReference type="PANTHER" id="PTHR43201">
    <property type="entry name" value="ACYL-COA SYNTHETASE"/>
    <property type="match status" value="1"/>
</dbReference>
<evidence type="ECO:0000259" key="4">
    <source>
        <dbReference type="Pfam" id="PF13193"/>
    </source>
</evidence>
<dbReference type="AlphaFoldDB" id="L0K5G0"/>
<evidence type="ECO:0000313" key="6">
    <source>
        <dbReference type="Proteomes" id="UP000010880"/>
    </source>
</evidence>
<dbReference type="EMBL" id="CP003359">
    <property type="protein sequence ID" value="AGB40251.1"/>
    <property type="molecule type" value="Genomic_DNA"/>
</dbReference>
<dbReference type="InterPro" id="IPR042099">
    <property type="entry name" value="ANL_N_sf"/>
</dbReference>
<name>L0K5G0_HALHC</name>
<keyword evidence="2 5" id="KW-0436">Ligase</keyword>
<evidence type="ECO:0000256" key="1">
    <source>
        <dbReference type="ARBA" id="ARBA00006432"/>
    </source>
</evidence>
<dbReference type="Pfam" id="PF13193">
    <property type="entry name" value="AMP-binding_C"/>
    <property type="match status" value="1"/>
</dbReference>
<dbReference type="InterPro" id="IPR025110">
    <property type="entry name" value="AMP-bd_C"/>
</dbReference>
<dbReference type="GO" id="GO:0006631">
    <property type="term" value="P:fatty acid metabolic process"/>
    <property type="evidence" value="ECO:0007669"/>
    <property type="project" value="TreeGrafter"/>
</dbReference>
<protein>
    <submittedName>
        <fullName evidence="5">Acyl-CoA synthetase (AMP-forming)/AMP-acid ligase II</fullName>
    </submittedName>
</protein>
<dbReference type="eggNOG" id="COG0318">
    <property type="taxonomic scope" value="Bacteria"/>
</dbReference>
<sequence>MLIHETIKQQAQQDPTKTVLINGEEKISYQELNQQITTIASKLATLTNLQDKIIIKLANPIEELVYFLGASKAGLASVLVATDLPEKNYQNIIQRINPKLIINQDFTLPQQMSNKLPTVEDKHLFLGALSSGSTGQPKIIWRNHRSWVSAFAHQSRLFNLDSSARLLLVGPLVYTGNLNSAIHLIYEGGTIVFAESNFPNSWLKDIVEYNISALFMVPAHYRILIKRLKEPLQRIKSLVGTGAKLDTATVKKLQNYFPKAQICQYYGASELGHVSYALAKDMIEKPDTVGRIFPEVTAWTEDNLVWVKSPYLATDYQPQATANDLGKINEDNYLYLFGRADDIINQGGVKINLNQIKETLTNYSKIDQAAVISLDNQLKGKEVAVAIVTDDTTLTKQEVRDFCQTNLAKDKQPQKILFLEKMPRTKVGKIDRNKLSKLFRKLP</sequence>
<feature type="domain" description="AMP-dependent synthetase/ligase" evidence="3">
    <location>
        <begin position="8"/>
        <end position="107"/>
    </location>
</feature>
<organism evidence="5 6">
    <name type="scientific">Halobacteroides halobius (strain ATCC 35273 / DSM 5150 / MD-1)</name>
    <dbReference type="NCBI Taxonomy" id="748449"/>
    <lineage>
        <taxon>Bacteria</taxon>
        <taxon>Bacillati</taxon>
        <taxon>Bacillota</taxon>
        <taxon>Clostridia</taxon>
        <taxon>Halanaerobiales</taxon>
        <taxon>Halobacteroidaceae</taxon>
        <taxon>Halobacteroides</taxon>
    </lineage>
</organism>
<dbReference type="HOGENOM" id="CLU_000022_59_0_9"/>
<dbReference type="STRING" id="748449.Halha_0239"/>